<keyword evidence="3" id="KW-1185">Reference proteome</keyword>
<dbReference type="SUPFAM" id="SSF47090">
    <property type="entry name" value="PGBD-like"/>
    <property type="match status" value="1"/>
</dbReference>
<evidence type="ECO:0000313" key="3">
    <source>
        <dbReference type="Proteomes" id="UP001595445"/>
    </source>
</evidence>
<accession>A0ABV7DY03</accession>
<dbReference type="InterPro" id="IPR036366">
    <property type="entry name" value="PGBDSf"/>
</dbReference>
<dbReference type="InterPro" id="IPR036365">
    <property type="entry name" value="PGBD-like_sf"/>
</dbReference>
<evidence type="ECO:0000259" key="1">
    <source>
        <dbReference type="Pfam" id="PF01471"/>
    </source>
</evidence>
<dbReference type="Proteomes" id="UP001595445">
    <property type="component" value="Unassembled WGS sequence"/>
</dbReference>
<protein>
    <submittedName>
        <fullName evidence="2">Peptidoglycan-binding protein</fullName>
    </submittedName>
</protein>
<sequence>MAGPATVLKGSVGFGGKNLRGDVLLVQAMLNALPATRGGAVPALATDGICGTMTNSAIKRFQAGNQCYADGRVDAGAKTERTLLELLQRLGKLAAVLGAAAAAAPAPTGPTVAGPNSPVRRKYVQTAKTLVPPAGLTTGGSGPKGATGCGEFPGRVFARLPVIPPGQPGAFKVHVAGAGTMYLTSPTTWWEQLAQAVDKQHAPARKCWVPFVGGNRPLPGDIYLLAQYDNPAMFQHVGVVLDASGSEWTTCDGGQGNGWQSGIVKRQFQPDGVIAGEFGNRARLKGWVDLDNLYAVAQASFPALG</sequence>
<dbReference type="EMBL" id="JBHRSM010000025">
    <property type="protein sequence ID" value="MFC3087297.1"/>
    <property type="molecule type" value="Genomic_DNA"/>
</dbReference>
<proteinExistence type="predicted"/>
<reference evidence="3" key="1">
    <citation type="journal article" date="2019" name="Int. J. Syst. Evol. Microbiol.">
        <title>The Global Catalogue of Microorganisms (GCM) 10K type strain sequencing project: providing services to taxonomists for standard genome sequencing and annotation.</title>
        <authorList>
            <consortium name="The Broad Institute Genomics Platform"/>
            <consortium name="The Broad Institute Genome Sequencing Center for Infectious Disease"/>
            <person name="Wu L."/>
            <person name="Ma J."/>
        </authorList>
    </citation>
    <scope>NUCLEOTIDE SEQUENCE [LARGE SCALE GENOMIC DNA]</scope>
    <source>
        <strain evidence="3">KCTC 62102</strain>
    </source>
</reference>
<feature type="domain" description="Peptidoglycan binding-like" evidence="1">
    <location>
        <begin position="21"/>
        <end position="75"/>
    </location>
</feature>
<evidence type="ECO:0000313" key="2">
    <source>
        <dbReference type="EMBL" id="MFC3087297.1"/>
    </source>
</evidence>
<dbReference type="InterPro" id="IPR002477">
    <property type="entry name" value="Peptidoglycan-bd-like"/>
</dbReference>
<gene>
    <name evidence="2" type="ORF">ACFOD6_14685</name>
</gene>
<dbReference type="Gene3D" id="1.10.101.10">
    <property type="entry name" value="PGBD-like superfamily/PGBD"/>
    <property type="match status" value="1"/>
</dbReference>
<name>A0ABV7DY03_9RHOB</name>
<dbReference type="Pfam" id="PF01471">
    <property type="entry name" value="PG_binding_1"/>
    <property type="match status" value="1"/>
</dbReference>
<comment type="caution">
    <text evidence="2">The sequence shown here is derived from an EMBL/GenBank/DDBJ whole genome shotgun (WGS) entry which is preliminary data.</text>
</comment>
<organism evidence="2 3">
    <name type="scientific">Tabrizicola soli</name>
    <dbReference type="NCBI Taxonomy" id="2185115"/>
    <lineage>
        <taxon>Bacteria</taxon>
        <taxon>Pseudomonadati</taxon>
        <taxon>Pseudomonadota</taxon>
        <taxon>Alphaproteobacteria</taxon>
        <taxon>Rhodobacterales</taxon>
        <taxon>Paracoccaceae</taxon>
        <taxon>Tabrizicola</taxon>
    </lineage>
</organism>
<dbReference type="RefSeq" id="WP_197641757.1">
    <property type="nucleotide sequence ID" value="NZ_JAEACP010000001.1"/>
</dbReference>